<dbReference type="Proteomes" id="UP000216789">
    <property type="component" value="Unassembled WGS sequence"/>
</dbReference>
<protein>
    <submittedName>
        <fullName evidence="2">Uncharacterized protein</fullName>
    </submittedName>
</protein>
<proteinExistence type="predicted"/>
<dbReference type="AlphaFoldDB" id="A0A267WL34"/>
<comment type="caution">
    <text evidence="2">The sequence shown here is derived from an EMBL/GenBank/DDBJ whole genome shotgun (WGS) entry which is preliminary data.</text>
</comment>
<feature type="transmembrane region" description="Helical" evidence="1">
    <location>
        <begin position="53"/>
        <end position="72"/>
    </location>
</feature>
<evidence type="ECO:0000256" key="1">
    <source>
        <dbReference type="SAM" id="Phobius"/>
    </source>
</evidence>
<sequence>MNVESCKGGEINSQQTEAITTIAATNEYKGKSRITTLLELPWGRKWNYFRDQLLARTATTVVIVCVVIYIAIQVLTPAATPKLYAAVFNDAVNQQEAATLQSQVASRLGLPEGRKGGALIDTYFSSDENGISKLQTMIANHEIDVIVATPKTYKELSGYGYLTNLNSSLTESQRMTLSSDFVTFKGFKDSDDPDYNGSGKGKTEPFGVSMTNFKRWSTLKSAKSDAIIGIVQESQNRGIAQQFIDYLNE</sequence>
<keyword evidence="1" id="KW-0472">Membrane</keyword>
<organism evidence="2 3">
    <name type="scientific">Bifidobacterium pseudocatenulatum</name>
    <dbReference type="NCBI Taxonomy" id="28026"/>
    <lineage>
        <taxon>Bacteria</taxon>
        <taxon>Bacillati</taxon>
        <taxon>Actinomycetota</taxon>
        <taxon>Actinomycetes</taxon>
        <taxon>Bifidobacteriales</taxon>
        <taxon>Bifidobacteriaceae</taxon>
        <taxon>Bifidobacterium</taxon>
    </lineage>
</organism>
<name>A0A267WL34_BIFPS</name>
<keyword evidence="1" id="KW-0812">Transmembrane</keyword>
<evidence type="ECO:0000313" key="3">
    <source>
        <dbReference type="Proteomes" id="UP000216789"/>
    </source>
</evidence>
<accession>A0A267WL34</accession>
<reference evidence="2 3" key="1">
    <citation type="journal article" date="2017" name="ISME J.">
        <title>Unveiling bifidobacterial biogeography across the mammalian branch of the tree of life.</title>
        <authorList>
            <person name="Milani C."/>
            <person name="Mangifesta M."/>
            <person name="Mancabelli L."/>
            <person name="Lugli G.A."/>
            <person name="James K."/>
            <person name="Duranti S."/>
            <person name="Turroni F."/>
            <person name="Ferrario C."/>
            <person name="Ossiprandi M.C."/>
            <person name="van Sinderen D."/>
            <person name="Ventura M."/>
        </authorList>
    </citation>
    <scope>NUCLEOTIDE SEQUENCE [LARGE SCALE GENOMIC DNA]</scope>
    <source>
        <strain evidence="2 3">1E</strain>
    </source>
</reference>
<gene>
    <name evidence="2" type="ORF">BPS1E_1258</name>
</gene>
<keyword evidence="1" id="KW-1133">Transmembrane helix</keyword>
<evidence type="ECO:0000313" key="2">
    <source>
        <dbReference type="EMBL" id="PAC73332.1"/>
    </source>
</evidence>
<dbReference type="RefSeq" id="WP_095279699.1">
    <property type="nucleotide sequence ID" value="NZ_MNLB01000006.1"/>
</dbReference>
<dbReference type="EMBL" id="MNLB01000006">
    <property type="protein sequence ID" value="PAC73332.1"/>
    <property type="molecule type" value="Genomic_DNA"/>
</dbReference>